<gene>
    <name evidence="2" type="ORF">AYI70_g6834</name>
</gene>
<accession>A0A1R1XN91</accession>
<feature type="region of interest" description="Disordered" evidence="1">
    <location>
        <begin position="1"/>
        <end position="20"/>
    </location>
</feature>
<dbReference type="AlphaFoldDB" id="A0A1R1XN91"/>
<name>A0A1R1XN91_9FUNG</name>
<keyword evidence="3" id="KW-1185">Reference proteome</keyword>
<reference evidence="2 3" key="1">
    <citation type="submission" date="2017-01" db="EMBL/GenBank/DDBJ databases">
        <authorList>
            <person name="Mah S.A."/>
            <person name="Swanson W.J."/>
            <person name="Moy G.W."/>
            <person name="Vacquier V.D."/>
        </authorList>
    </citation>
    <scope>NUCLEOTIDE SEQUENCE [LARGE SCALE GENOMIC DNA]</scope>
    <source>
        <strain evidence="2 3">GSMNP</strain>
    </source>
</reference>
<evidence type="ECO:0000313" key="2">
    <source>
        <dbReference type="EMBL" id="OMJ16082.1"/>
    </source>
</evidence>
<evidence type="ECO:0000256" key="1">
    <source>
        <dbReference type="SAM" id="MobiDB-lite"/>
    </source>
</evidence>
<comment type="caution">
    <text evidence="2">The sequence shown here is derived from an EMBL/GenBank/DDBJ whole genome shotgun (WGS) entry which is preliminary data.</text>
</comment>
<organism evidence="2 3">
    <name type="scientific">Smittium culicis</name>
    <dbReference type="NCBI Taxonomy" id="133412"/>
    <lineage>
        <taxon>Eukaryota</taxon>
        <taxon>Fungi</taxon>
        <taxon>Fungi incertae sedis</taxon>
        <taxon>Zoopagomycota</taxon>
        <taxon>Kickxellomycotina</taxon>
        <taxon>Harpellomycetes</taxon>
        <taxon>Harpellales</taxon>
        <taxon>Legeriomycetaceae</taxon>
        <taxon>Smittium</taxon>
    </lineage>
</organism>
<evidence type="ECO:0000313" key="3">
    <source>
        <dbReference type="Proteomes" id="UP000187283"/>
    </source>
</evidence>
<dbReference type="Proteomes" id="UP000187283">
    <property type="component" value="Unassembled WGS sequence"/>
</dbReference>
<dbReference type="EMBL" id="LSSN01002458">
    <property type="protein sequence ID" value="OMJ16082.1"/>
    <property type="molecule type" value="Genomic_DNA"/>
</dbReference>
<feature type="region of interest" description="Disordered" evidence="1">
    <location>
        <begin position="25"/>
        <end position="47"/>
    </location>
</feature>
<dbReference type="OrthoDB" id="10527583at2759"/>
<sequence length="87" mass="9850">MTKEKDTPESVGKTGMVQAEYEKIEAVGSKDTQDVEEDEKASDISSSNLNIVENGNYKENQAEKEKATINEIPFFEVKNFEEIEMIE</sequence>
<proteinExistence type="predicted"/>
<protein>
    <submittedName>
        <fullName evidence="2">Uncharacterized protein</fullName>
    </submittedName>
</protein>